<sequence>MKKYINKSGFAMVCLGALSLIIGYPLGWTDHNAMLLSAAGMIIAGVVAHVYFLKKDSKY</sequence>
<evidence type="ECO:0000313" key="2">
    <source>
        <dbReference type="EMBL" id="MBM6673146.1"/>
    </source>
</evidence>
<proteinExistence type="predicted"/>
<keyword evidence="1" id="KW-0472">Membrane</keyword>
<dbReference type="EMBL" id="JACJJG010000014">
    <property type="protein sequence ID" value="MBM6673146.1"/>
    <property type="molecule type" value="Genomic_DNA"/>
</dbReference>
<dbReference type="AlphaFoldDB" id="A0A938WSU5"/>
<dbReference type="Proteomes" id="UP000706891">
    <property type="component" value="Unassembled WGS sequence"/>
</dbReference>
<organism evidence="2 3">
    <name type="scientific">Marseilla massiliensis</name>
    <dbReference type="NCBI Taxonomy" id="1841864"/>
    <lineage>
        <taxon>Bacteria</taxon>
        <taxon>Pseudomonadati</taxon>
        <taxon>Bacteroidota</taxon>
        <taxon>Bacteroidia</taxon>
        <taxon>Bacteroidales</taxon>
        <taxon>Prevotellaceae</taxon>
        <taxon>Marseilla</taxon>
    </lineage>
</organism>
<gene>
    <name evidence="2" type="ORF">H6A34_04555</name>
</gene>
<comment type="caution">
    <text evidence="2">The sequence shown here is derived from an EMBL/GenBank/DDBJ whole genome shotgun (WGS) entry which is preliminary data.</text>
</comment>
<keyword evidence="3" id="KW-1185">Reference proteome</keyword>
<name>A0A938WSU5_9BACT</name>
<evidence type="ECO:0000256" key="1">
    <source>
        <dbReference type="SAM" id="Phobius"/>
    </source>
</evidence>
<reference evidence="2" key="2">
    <citation type="journal article" date="2021" name="Sci. Rep.">
        <title>The distribution of antibiotic resistance genes in chicken gut microbiota commensals.</title>
        <authorList>
            <person name="Juricova H."/>
            <person name="Matiasovicova J."/>
            <person name="Kubasova T."/>
            <person name="Cejkova D."/>
            <person name="Rychlik I."/>
        </authorList>
    </citation>
    <scope>NUCLEOTIDE SEQUENCE</scope>
    <source>
        <strain evidence="2">An824</strain>
    </source>
</reference>
<accession>A0A938WSU5</accession>
<keyword evidence="1" id="KW-0812">Transmembrane</keyword>
<feature type="transmembrane region" description="Helical" evidence="1">
    <location>
        <begin position="33"/>
        <end position="53"/>
    </location>
</feature>
<dbReference type="RefSeq" id="WP_205103751.1">
    <property type="nucleotide sequence ID" value="NZ_JACJJG010000014.1"/>
</dbReference>
<protein>
    <submittedName>
        <fullName evidence="2">Uncharacterized protein</fullName>
    </submittedName>
</protein>
<keyword evidence="1" id="KW-1133">Transmembrane helix</keyword>
<evidence type="ECO:0000313" key="3">
    <source>
        <dbReference type="Proteomes" id="UP000706891"/>
    </source>
</evidence>
<reference evidence="2" key="1">
    <citation type="submission" date="2020-08" db="EMBL/GenBank/DDBJ databases">
        <authorList>
            <person name="Cejkova D."/>
            <person name="Kubasova T."/>
            <person name="Jahodarova E."/>
            <person name="Rychlik I."/>
        </authorList>
    </citation>
    <scope>NUCLEOTIDE SEQUENCE</scope>
    <source>
        <strain evidence="2">An824</strain>
    </source>
</reference>
<feature type="transmembrane region" description="Helical" evidence="1">
    <location>
        <begin position="9"/>
        <end position="27"/>
    </location>
</feature>